<reference evidence="1 2" key="1">
    <citation type="submission" date="2018-11" db="EMBL/GenBank/DDBJ databases">
        <title>Photobacterium sp. BEI247 sp. nov., a marine bacterium isolated from Yongle Blue Hole in the South China Sea.</title>
        <authorList>
            <person name="Wang X."/>
        </authorList>
    </citation>
    <scope>NUCLEOTIDE SEQUENCE [LARGE SCALE GENOMIC DNA]</scope>
    <source>
        <strain evidence="2">BEI247</strain>
    </source>
</reference>
<evidence type="ECO:0000313" key="1">
    <source>
        <dbReference type="EMBL" id="RWX57092.1"/>
    </source>
</evidence>
<proteinExistence type="predicted"/>
<dbReference type="Proteomes" id="UP000287563">
    <property type="component" value="Unassembled WGS sequence"/>
</dbReference>
<accession>A0A444JVE8</accession>
<keyword evidence="2" id="KW-1185">Reference proteome</keyword>
<dbReference type="EMBL" id="RJLM01000001">
    <property type="protein sequence ID" value="RWX57092.1"/>
    <property type="molecule type" value="Genomic_DNA"/>
</dbReference>
<protein>
    <submittedName>
        <fullName evidence="1">Uncharacterized protein</fullName>
    </submittedName>
</protein>
<evidence type="ECO:0000313" key="2">
    <source>
        <dbReference type="Proteomes" id="UP000287563"/>
    </source>
</evidence>
<gene>
    <name evidence="1" type="ORF">EDI28_03380</name>
</gene>
<organism evidence="1 2">
    <name type="scientific">Photobacterium chitinilyticum</name>
    <dbReference type="NCBI Taxonomy" id="2485123"/>
    <lineage>
        <taxon>Bacteria</taxon>
        <taxon>Pseudomonadati</taxon>
        <taxon>Pseudomonadota</taxon>
        <taxon>Gammaproteobacteria</taxon>
        <taxon>Vibrionales</taxon>
        <taxon>Vibrionaceae</taxon>
        <taxon>Photobacterium</taxon>
    </lineage>
</organism>
<comment type="caution">
    <text evidence="1">The sequence shown here is derived from an EMBL/GenBank/DDBJ whole genome shotgun (WGS) entry which is preliminary data.</text>
</comment>
<sequence length="69" mass="7905">MEPTTTNIQASYIFVTNLFQKKIAKKNKQKDVMYGKQIVTAERAVVLLTPLKKKTQVSLHISLGFFYLT</sequence>
<name>A0A444JVE8_9GAMM</name>
<dbReference type="AlphaFoldDB" id="A0A444JVE8"/>